<evidence type="ECO:0000313" key="1">
    <source>
        <dbReference type="EMBL" id="PSX03946.1"/>
    </source>
</evidence>
<organism evidence="1 2">
    <name type="scientific">Photobacterium angustum</name>
    <dbReference type="NCBI Taxonomy" id="661"/>
    <lineage>
        <taxon>Bacteria</taxon>
        <taxon>Pseudomonadati</taxon>
        <taxon>Pseudomonadota</taxon>
        <taxon>Gammaproteobacteria</taxon>
        <taxon>Vibrionales</taxon>
        <taxon>Vibrionaceae</taxon>
        <taxon>Photobacterium</taxon>
    </lineage>
</organism>
<keyword evidence="2" id="KW-1185">Reference proteome</keyword>
<protein>
    <submittedName>
        <fullName evidence="1">Uncharacterized protein</fullName>
    </submittedName>
</protein>
<gene>
    <name evidence="1" type="ORF">C0W27_20855</name>
</gene>
<evidence type="ECO:0000313" key="2">
    <source>
        <dbReference type="Proteomes" id="UP000240989"/>
    </source>
</evidence>
<reference evidence="1 2" key="1">
    <citation type="submission" date="2018-01" db="EMBL/GenBank/DDBJ databases">
        <title>Whole genome sequencing of Histamine producing bacteria.</title>
        <authorList>
            <person name="Butler K."/>
        </authorList>
    </citation>
    <scope>NUCLEOTIDE SEQUENCE [LARGE SCALE GENOMIC DNA]</scope>
    <source>
        <strain evidence="1 2">A6-1</strain>
    </source>
</reference>
<proteinExistence type="predicted"/>
<accession>A0ABX5GYF8</accession>
<comment type="caution">
    <text evidence="1">The sequence shown here is derived from an EMBL/GenBank/DDBJ whole genome shotgun (WGS) entry which is preliminary data.</text>
</comment>
<dbReference type="EMBL" id="PYOU01000027">
    <property type="protein sequence ID" value="PSX03946.1"/>
    <property type="molecule type" value="Genomic_DNA"/>
</dbReference>
<dbReference type="Proteomes" id="UP000240989">
    <property type="component" value="Unassembled WGS sequence"/>
</dbReference>
<sequence length="189" mass="21724">MNNVEKLYKVINEKKTVEDAIYRTAASILIDAIAKNDPQIIKELIGAVQGSNINLADFLISVRDELKSNKYQSGLFYLDEPEFAFNGWSIPTETWNGAQQPVFNIETATELMHLINKRWKKSYHVSRQNDKKCFTVIDLEAKSTTVIYDIEICINDNLICVSPFMKAQWTWHGAFTEKEKAAVFRDEHS</sequence>
<dbReference type="RefSeq" id="WP_045152820.1">
    <property type="nucleotide sequence ID" value="NZ_JZSW01000007.1"/>
</dbReference>
<name>A0ABX5GYF8_PHOAN</name>